<keyword evidence="4" id="KW-0479">Metal-binding</keyword>
<dbReference type="EMBL" id="CP026995">
    <property type="protein sequence ID" value="QLH05801.1"/>
    <property type="molecule type" value="Genomic_DNA"/>
</dbReference>
<evidence type="ECO:0000256" key="6">
    <source>
        <dbReference type="ARBA" id="ARBA00022842"/>
    </source>
</evidence>
<dbReference type="PANTHER" id="PTHR21485">
    <property type="entry name" value="HAD SUPERFAMILY MEMBERS CMAS AND KDSC"/>
    <property type="match status" value="1"/>
</dbReference>
<evidence type="ECO:0000256" key="5">
    <source>
        <dbReference type="ARBA" id="ARBA00022801"/>
    </source>
</evidence>
<dbReference type="SFLD" id="SFLDS00003">
    <property type="entry name" value="Haloacid_Dehalogenase"/>
    <property type="match status" value="1"/>
</dbReference>
<keyword evidence="5" id="KW-0378">Hydrolase</keyword>
<keyword evidence="6" id="KW-0460">Magnesium</keyword>
<protein>
    <submittedName>
        <fullName evidence="7">3-deoxy-D-manno-octulosonate 8-phosphate phosphatase</fullName>
    </submittedName>
</protein>
<evidence type="ECO:0000256" key="4">
    <source>
        <dbReference type="ARBA" id="ARBA00022723"/>
    </source>
</evidence>
<keyword evidence="8" id="KW-1185">Reference proteome</keyword>
<evidence type="ECO:0000313" key="7">
    <source>
        <dbReference type="EMBL" id="QLH05801.1"/>
    </source>
</evidence>
<dbReference type="InterPro" id="IPR023214">
    <property type="entry name" value="HAD_sf"/>
</dbReference>
<dbReference type="Pfam" id="PF08282">
    <property type="entry name" value="Hydrolase_3"/>
    <property type="match status" value="1"/>
</dbReference>
<gene>
    <name evidence="7" type="ORF">C5F50_00915</name>
</gene>
<dbReference type="Gene3D" id="3.40.50.1000">
    <property type="entry name" value="HAD superfamily/HAD-like"/>
    <property type="match status" value="1"/>
</dbReference>
<proteinExistence type="inferred from homology"/>
<dbReference type="GO" id="GO:0016788">
    <property type="term" value="F:hydrolase activity, acting on ester bonds"/>
    <property type="evidence" value="ECO:0007669"/>
    <property type="project" value="InterPro"/>
</dbReference>
<evidence type="ECO:0000256" key="3">
    <source>
        <dbReference type="ARBA" id="ARBA00011881"/>
    </source>
</evidence>
<evidence type="ECO:0000313" key="8">
    <source>
        <dbReference type="Proteomes" id="UP000509478"/>
    </source>
</evidence>
<dbReference type="NCBIfam" id="TIGR01670">
    <property type="entry name" value="KdsC-phosphatas"/>
    <property type="match status" value="1"/>
</dbReference>
<organism evidence="7 8">
    <name type="scientific">Nitrosopumilus ureiphilus</name>
    <dbReference type="NCBI Taxonomy" id="1470067"/>
    <lineage>
        <taxon>Archaea</taxon>
        <taxon>Nitrososphaerota</taxon>
        <taxon>Nitrososphaeria</taxon>
        <taxon>Nitrosopumilales</taxon>
        <taxon>Nitrosopumilaceae</taxon>
        <taxon>Nitrosopumilus</taxon>
    </lineage>
</organism>
<accession>A0A7D5RCA6</accession>
<dbReference type="PIRSF" id="PIRSF006118">
    <property type="entry name" value="KDO8-P_Ptase"/>
    <property type="match status" value="1"/>
</dbReference>
<dbReference type="PANTHER" id="PTHR21485:SF3">
    <property type="entry name" value="N-ACYLNEURAMINATE CYTIDYLYLTRANSFERASE"/>
    <property type="match status" value="1"/>
</dbReference>
<dbReference type="AlphaFoldDB" id="A0A7D5RCA6"/>
<dbReference type="InterPro" id="IPR050793">
    <property type="entry name" value="CMP-NeuNAc_synthase"/>
</dbReference>
<dbReference type="SUPFAM" id="SSF56784">
    <property type="entry name" value="HAD-like"/>
    <property type="match status" value="1"/>
</dbReference>
<comment type="cofactor">
    <cofactor evidence="1">
        <name>Mg(2+)</name>
        <dbReference type="ChEBI" id="CHEBI:18420"/>
    </cofactor>
</comment>
<dbReference type="InterPro" id="IPR010023">
    <property type="entry name" value="KdsC_fam"/>
</dbReference>
<evidence type="ECO:0000256" key="2">
    <source>
        <dbReference type="ARBA" id="ARBA00005893"/>
    </source>
</evidence>
<dbReference type="InterPro" id="IPR036412">
    <property type="entry name" value="HAD-like_sf"/>
</dbReference>
<dbReference type="OrthoDB" id="10155at2157"/>
<evidence type="ECO:0000256" key="1">
    <source>
        <dbReference type="ARBA" id="ARBA00001946"/>
    </source>
</evidence>
<dbReference type="FunFam" id="3.40.50.1000:FF:000029">
    <property type="entry name" value="3-deoxy-D-manno-octulosonate 8-phosphate phosphatase KdsC"/>
    <property type="match status" value="1"/>
</dbReference>
<comment type="subunit">
    <text evidence="3">Homotetramer.</text>
</comment>
<sequence>MNHLIIKKIKKIRILLTDVDCVLTDCGMYYDKTGDVMKKFHTRDGMGVTLLRKNMIPTIIVTKEKTVMVRKWAKNMKIFRIFDGIQDKEQILIKICNTLNVKPEQIAYIGDDINDIGLLNKVGFSTVPKNAIDEAKKIANYVCKTEGGHGVLREVADLILTTQGLNVNFTKK</sequence>
<dbReference type="KEGG" id="nue:C5F50_00915"/>
<dbReference type="SFLD" id="SFLDG01136">
    <property type="entry name" value="C1.6:_Phosphoserine_Phosphatas"/>
    <property type="match status" value="1"/>
</dbReference>
<dbReference type="GO" id="GO:0046872">
    <property type="term" value="F:metal ion binding"/>
    <property type="evidence" value="ECO:0007669"/>
    <property type="project" value="UniProtKB-KW"/>
</dbReference>
<dbReference type="Proteomes" id="UP000509478">
    <property type="component" value="Chromosome"/>
</dbReference>
<dbReference type="SFLD" id="SFLDG01138">
    <property type="entry name" value="C1.6.2:_Deoxy-d-mannose-octulo"/>
    <property type="match status" value="1"/>
</dbReference>
<reference evidence="7 8" key="1">
    <citation type="submission" date="2018-02" db="EMBL/GenBank/DDBJ databases">
        <title>Complete genome of Nitrosopumilus ureaphilus PS0.</title>
        <authorList>
            <person name="Qin W."/>
            <person name="Zheng Y."/>
            <person name="Stahl D.A."/>
        </authorList>
    </citation>
    <scope>NUCLEOTIDE SEQUENCE [LARGE SCALE GENOMIC DNA]</scope>
    <source>
        <strain evidence="7 8">PS0</strain>
    </source>
</reference>
<name>A0A7D5RCA6_9ARCH</name>
<dbReference type="GO" id="GO:0008781">
    <property type="term" value="F:N-acylneuraminate cytidylyltransferase activity"/>
    <property type="evidence" value="ECO:0007669"/>
    <property type="project" value="TreeGrafter"/>
</dbReference>
<comment type="similarity">
    <text evidence="2">Belongs to the KdsC family.</text>
</comment>